<comment type="similarity">
    <text evidence="1">Belongs to the metallo-dependent hydrolases superfamily. TatD-type hydrolase family.</text>
</comment>
<dbReference type="Pfam" id="PF01026">
    <property type="entry name" value="TatD_DNase"/>
    <property type="match status" value="1"/>
</dbReference>
<dbReference type="CDD" id="cd01310">
    <property type="entry name" value="TatD_DNAse"/>
    <property type="match status" value="1"/>
</dbReference>
<dbReference type="GO" id="GO:0046872">
    <property type="term" value="F:metal ion binding"/>
    <property type="evidence" value="ECO:0007669"/>
    <property type="project" value="UniProtKB-KW"/>
</dbReference>
<dbReference type="FunFam" id="3.20.20.140:FF:000253">
    <property type="entry name" value="TatD related DNase"/>
    <property type="match status" value="1"/>
</dbReference>
<name>A0A152A5Q8_TIELA</name>
<dbReference type="FunCoup" id="A0A152A5Q8">
    <property type="interactions" value="116"/>
</dbReference>
<dbReference type="Proteomes" id="UP000076078">
    <property type="component" value="Unassembled WGS sequence"/>
</dbReference>
<dbReference type="InterPro" id="IPR032466">
    <property type="entry name" value="Metal_Hydrolase"/>
</dbReference>
<feature type="compositionally biased region" description="Low complexity" evidence="5">
    <location>
        <begin position="13"/>
        <end position="32"/>
    </location>
</feature>
<dbReference type="PANTHER" id="PTHR10060:SF15">
    <property type="entry name" value="DEOXYRIBONUCLEASE TATDN1"/>
    <property type="match status" value="1"/>
</dbReference>
<keyword evidence="4" id="KW-0378">Hydrolase</keyword>
<evidence type="ECO:0000256" key="3">
    <source>
        <dbReference type="ARBA" id="ARBA00022723"/>
    </source>
</evidence>
<dbReference type="InParanoid" id="A0A152A5Q8"/>
<organism evidence="6 7">
    <name type="scientific">Tieghemostelium lacteum</name>
    <name type="common">Slime mold</name>
    <name type="synonym">Dictyostelium lacteum</name>
    <dbReference type="NCBI Taxonomy" id="361077"/>
    <lineage>
        <taxon>Eukaryota</taxon>
        <taxon>Amoebozoa</taxon>
        <taxon>Evosea</taxon>
        <taxon>Eumycetozoa</taxon>
        <taxon>Dictyostelia</taxon>
        <taxon>Dictyosteliales</taxon>
        <taxon>Raperosteliaceae</taxon>
        <taxon>Tieghemostelium</taxon>
    </lineage>
</organism>
<dbReference type="PANTHER" id="PTHR10060">
    <property type="entry name" value="TATD FAMILY DEOXYRIBONUCLEASE"/>
    <property type="match status" value="1"/>
</dbReference>
<dbReference type="GO" id="GO:0005829">
    <property type="term" value="C:cytosol"/>
    <property type="evidence" value="ECO:0007669"/>
    <property type="project" value="TreeGrafter"/>
</dbReference>
<evidence type="ECO:0000313" key="6">
    <source>
        <dbReference type="EMBL" id="KYR01431.1"/>
    </source>
</evidence>
<evidence type="ECO:0000256" key="4">
    <source>
        <dbReference type="ARBA" id="ARBA00022801"/>
    </source>
</evidence>
<evidence type="ECO:0000256" key="2">
    <source>
        <dbReference type="ARBA" id="ARBA00022722"/>
    </source>
</evidence>
<dbReference type="EMBL" id="LODT01000007">
    <property type="protein sequence ID" value="KYR01431.1"/>
    <property type="molecule type" value="Genomic_DNA"/>
</dbReference>
<sequence>MDKKPQFTYVKKNTTTTTNNSNSNNNNHYNNTPKQQGGPKSIPKVLPNPIDNSLETIDIGANLADKQFIVDQDDILKRSFEKGVKTIVITGTSINSSIRAFDLIRKKKSDVFPELFSTCGVHPHEAEETMKRLNGSDGAIKELRRLIESNRDIVRAVGECGLDFNRNFSSHETQIEMFSKQIQLAVDLQLPLFIHERDAHQKFLEIVGKFTGAGVMPKSVVHCFTGTEQEAKTYIDSGFYLGFTGFVAHKTRGEELRQIISKGIIPIDKIMIETDAPYMGYFNIHPNDMPPKSAKISKGRNEPSYLPYILRTLSECYKLPELEISIQLLKNTREFFNLIKK</sequence>
<dbReference type="AlphaFoldDB" id="A0A152A5Q8"/>
<dbReference type="OMA" id="HDAKSWE"/>
<keyword evidence="7" id="KW-1185">Reference proteome</keyword>
<accession>A0A152A5Q8</accession>
<protein>
    <submittedName>
        <fullName evidence="6">TatD-related DNAse</fullName>
    </submittedName>
</protein>
<dbReference type="InterPro" id="IPR050891">
    <property type="entry name" value="TatD-type_Hydrolase"/>
</dbReference>
<gene>
    <name evidence="6" type="ORF">DLAC_01915</name>
</gene>
<evidence type="ECO:0000256" key="5">
    <source>
        <dbReference type="SAM" id="MobiDB-lite"/>
    </source>
</evidence>
<evidence type="ECO:0000256" key="1">
    <source>
        <dbReference type="ARBA" id="ARBA00009275"/>
    </source>
</evidence>
<dbReference type="OrthoDB" id="6079689at2759"/>
<dbReference type="STRING" id="361077.A0A152A5Q8"/>
<dbReference type="GO" id="GO:0008310">
    <property type="term" value="F:single-stranded DNA 3'-5' DNA exonuclease activity"/>
    <property type="evidence" value="ECO:0007669"/>
    <property type="project" value="TreeGrafter"/>
</dbReference>
<proteinExistence type="inferred from homology"/>
<feature type="region of interest" description="Disordered" evidence="5">
    <location>
        <begin position="1"/>
        <end position="49"/>
    </location>
</feature>
<dbReference type="InterPro" id="IPR001130">
    <property type="entry name" value="TatD-like"/>
</dbReference>
<comment type="caution">
    <text evidence="6">The sequence shown here is derived from an EMBL/GenBank/DDBJ whole genome shotgun (WGS) entry which is preliminary data.</text>
</comment>
<keyword evidence="2" id="KW-0540">Nuclease</keyword>
<evidence type="ECO:0000313" key="7">
    <source>
        <dbReference type="Proteomes" id="UP000076078"/>
    </source>
</evidence>
<dbReference type="Gene3D" id="3.20.20.140">
    <property type="entry name" value="Metal-dependent hydrolases"/>
    <property type="match status" value="1"/>
</dbReference>
<reference evidence="6 7" key="1">
    <citation type="submission" date="2015-12" db="EMBL/GenBank/DDBJ databases">
        <title>Dictyostelia acquired genes for synthesis and detection of signals that induce cell-type specialization by lateral gene transfer from prokaryotes.</title>
        <authorList>
            <person name="Gloeckner G."/>
            <person name="Schaap P."/>
        </authorList>
    </citation>
    <scope>NUCLEOTIDE SEQUENCE [LARGE SCALE GENOMIC DNA]</scope>
    <source>
        <strain evidence="6 7">TK</strain>
    </source>
</reference>
<dbReference type="SUPFAM" id="SSF51556">
    <property type="entry name" value="Metallo-dependent hydrolases"/>
    <property type="match status" value="1"/>
</dbReference>
<keyword evidence="3" id="KW-0479">Metal-binding</keyword>